<protein>
    <submittedName>
        <fullName evidence="2 3">Uncharacterized protein</fullName>
    </submittedName>
</protein>
<feature type="compositionally biased region" description="Basic residues" evidence="1">
    <location>
        <begin position="26"/>
        <end position="51"/>
    </location>
</feature>
<organism evidence="2">
    <name type="scientific">Gaeumannomyces tritici (strain R3-111a-1)</name>
    <name type="common">Wheat and barley take-all root rot fungus</name>
    <name type="synonym">Gaeumannomyces graminis var. tritici</name>
    <dbReference type="NCBI Taxonomy" id="644352"/>
    <lineage>
        <taxon>Eukaryota</taxon>
        <taxon>Fungi</taxon>
        <taxon>Dikarya</taxon>
        <taxon>Ascomycota</taxon>
        <taxon>Pezizomycotina</taxon>
        <taxon>Sordariomycetes</taxon>
        <taxon>Sordariomycetidae</taxon>
        <taxon>Magnaporthales</taxon>
        <taxon>Magnaporthaceae</taxon>
        <taxon>Gaeumannomyces</taxon>
    </lineage>
</organism>
<reference evidence="3" key="5">
    <citation type="submission" date="2018-04" db="UniProtKB">
        <authorList>
            <consortium name="EnsemblFungi"/>
        </authorList>
    </citation>
    <scope>IDENTIFICATION</scope>
    <source>
        <strain evidence="3">R3-111a-1</strain>
    </source>
</reference>
<dbReference type="HOGENOM" id="CLU_2346791_0_0_1"/>
<sequence length="97" mass="11463">MRQRYGVWKSRPTYGRLYSAGQARPLLRRTSRRPRSIHPRRARPSHHPIHHGRQTFGAQLLHRNQRTGWVGSRDAETSALRRGDWSPRHTQPAELRQ</sequence>
<dbReference type="EMBL" id="GL385407">
    <property type="protein sequence ID" value="EJT68999.1"/>
    <property type="molecule type" value="Genomic_DNA"/>
</dbReference>
<dbReference type="GeneID" id="20353854"/>
<reference evidence="2" key="3">
    <citation type="submission" date="2010-09" db="EMBL/GenBank/DDBJ databases">
        <title>Annotation of Gaeumannomyces graminis var. tritici R3-111a-1.</title>
        <authorList>
            <consortium name="The Broad Institute Genome Sequencing Platform"/>
            <person name="Ma L.-J."/>
            <person name="Dead R."/>
            <person name="Young S.K."/>
            <person name="Zeng Q."/>
            <person name="Gargeya S."/>
            <person name="Fitzgerald M."/>
            <person name="Haas B."/>
            <person name="Abouelleil A."/>
            <person name="Alvarado L."/>
            <person name="Arachchi H.M."/>
            <person name="Berlin A."/>
            <person name="Brown A."/>
            <person name="Chapman S.B."/>
            <person name="Chen Z."/>
            <person name="Dunbar C."/>
            <person name="Freedman E."/>
            <person name="Gearin G."/>
            <person name="Gellesch M."/>
            <person name="Goldberg J."/>
            <person name="Griggs A."/>
            <person name="Gujja S."/>
            <person name="Heiman D."/>
            <person name="Howarth C."/>
            <person name="Larson L."/>
            <person name="Lui A."/>
            <person name="MacDonald P.J.P."/>
            <person name="Mehta T."/>
            <person name="Montmayeur A."/>
            <person name="Murphy C."/>
            <person name="Neiman D."/>
            <person name="Pearson M."/>
            <person name="Priest M."/>
            <person name="Roberts A."/>
            <person name="Saif S."/>
            <person name="Shea T."/>
            <person name="Shenoy N."/>
            <person name="Sisk P."/>
            <person name="Stolte C."/>
            <person name="Sykes S."/>
            <person name="Yandava C."/>
            <person name="Wortman J."/>
            <person name="Nusbaum C."/>
            <person name="Birren B."/>
        </authorList>
    </citation>
    <scope>NUCLEOTIDE SEQUENCE</scope>
    <source>
        <strain evidence="2">R3-111a-1</strain>
    </source>
</reference>
<reference evidence="2" key="2">
    <citation type="submission" date="2010-07" db="EMBL/GenBank/DDBJ databases">
        <authorList>
            <consortium name="The Broad Institute Genome Sequencing Platform"/>
            <consortium name="Broad Institute Genome Sequencing Center for Infectious Disease"/>
            <person name="Ma L.-J."/>
            <person name="Dead R."/>
            <person name="Young S."/>
            <person name="Zeng Q."/>
            <person name="Koehrsen M."/>
            <person name="Alvarado L."/>
            <person name="Berlin A."/>
            <person name="Chapman S.B."/>
            <person name="Chen Z."/>
            <person name="Freedman E."/>
            <person name="Gellesch M."/>
            <person name="Goldberg J."/>
            <person name="Griggs A."/>
            <person name="Gujja S."/>
            <person name="Heilman E.R."/>
            <person name="Heiman D."/>
            <person name="Hepburn T."/>
            <person name="Howarth C."/>
            <person name="Jen D."/>
            <person name="Larson L."/>
            <person name="Mehta T."/>
            <person name="Neiman D."/>
            <person name="Pearson M."/>
            <person name="Roberts A."/>
            <person name="Saif S."/>
            <person name="Shea T."/>
            <person name="Shenoy N."/>
            <person name="Sisk P."/>
            <person name="Stolte C."/>
            <person name="Sykes S."/>
            <person name="Walk T."/>
            <person name="White J."/>
            <person name="Yandava C."/>
            <person name="Haas B."/>
            <person name="Nusbaum C."/>
            <person name="Birren B."/>
        </authorList>
    </citation>
    <scope>NUCLEOTIDE SEQUENCE</scope>
    <source>
        <strain evidence="2">R3-111a-1</strain>
    </source>
</reference>
<feature type="compositionally biased region" description="Basic and acidic residues" evidence="1">
    <location>
        <begin position="73"/>
        <end position="87"/>
    </location>
</feature>
<feature type="region of interest" description="Disordered" evidence="1">
    <location>
        <begin position="19"/>
        <end position="51"/>
    </location>
</feature>
<evidence type="ECO:0000313" key="2">
    <source>
        <dbReference type="EMBL" id="EJT68999.1"/>
    </source>
</evidence>
<evidence type="ECO:0000313" key="4">
    <source>
        <dbReference type="Proteomes" id="UP000006039"/>
    </source>
</evidence>
<dbReference type="EnsemblFungi" id="EJT68999">
    <property type="protein sequence ID" value="EJT68999"/>
    <property type="gene ID" value="GGTG_13396"/>
</dbReference>
<dbReference type="VEuPathDB" id="FungiDB:GGTG_13396"/>
<accession>J3PIR7</accession>
<keyword evidence="4" id="KW-1185">Reference proteome</keyword>
<dbReference type="Proteomes" id="UP000006039">
    <property type="component" value="Unassembled WGS sequence"/>
</dbReference>
<reference evidence="4" key="1">
    <citation type="submission" date="2010-07" db="EMBL/GenBank/DDBJ databases">
        <title>The genome sequence of Gaeumannomyces graminis var. tritici strain R3-111a-1.</title>
        <authorList>
            <consortium name="The Broad Institute Genome Sequencing Platform"/>
            <person name="Ma L.-J."/>
            <person name="Dead R."/>
            <person name="Young S."/>
            <person name="Zeng Q."/>
            <person name="Koehrsen M."/>
            <person name="Alvarado L."/>
            <person name="Berlin A."/>
            <person name="Chapman S.B."/>
            <person name="Chen Z."/>
            <person name="Freedman E."/>
            <person name="Gellesch M."/>
            <person name="Goldberg J."/>
            <person name="Griggs A."/>
            <person name="Gujja S."/>
            <person name="Heilman E.R."/>
            <person name="Heiman D."/>
            <person name="Hepburn T."/>
            <person name="Howarth C."/>
            <person name="Jen D."/>
            <person name="Larson L."/>
            <person name="Mehta T."/>
            <person name="Neiman D."/>
            <person name="Pearson M."/>
            <person name="Roberts A."/>
            <person name="Saif S."/>
            <person name="Shea T."/>
            <person name="Shenoy N."/>
            <person name="Sisk P."/>
            <person name="Stolte C."/>
            <person name="Sykes S."/>
            <person name="Walk T."/>
            <person name="White J."/>
            <person name="Yandava C."/>
            <person name="Haas B."/>
            <person name="Nusbaum C."/>
            <person name="Birren B."/>
        </authorList>
    </citation>
    <scope>NUCLEOTIDE SEQUENCE [LARGE SCALE GENOMIC DNA]</scope>
    <source>
        <strain evidence="4">R3-111a-1</strain>
    </source>
</reference>
<feature type="region of interest" description="Disordered" evidence="1">
    <location>
        <begin position="68"/>
        <end position="97"/>
    </location>
</feature>
<evidence type="ECO:0000313" key="3">
    <source>
        <dbReference type="EnsemblFungi" id="EJT68999"/>
    </source>
</evidence>
<evidence type="ECO:0000256" key="1">
    <source>
        <dbReference type="SAM" id="MobiDB-lite"/>
    </source>
</evidence>
<name>J3PIR7_GAET3</name>
<reference evidence="3" key="4">
    <citation type="journal article" date="2015" name="G3 (Bethesda)">
        <title>Genome sequences of three phytopathogenic species of the Magnaporthaceae family of fungi.</title>
        <authorList>
            <person name="Okagaki L.H."/>
            <person name="Nunes C.C."/>
            <person name="Sailsbery J."/>
            <person name="Clay B."/>
            <person name="Brown D."/>
            <person name="John T."/>
            <person name="Oh Y."/>
            <person name="Young N."/>
            <person name="Fitzgerald M."/>
            <person name="Haas B.J."/>
            <person name="Zeng Q."/>
            <person name="Young S."/>
            <person name="Adiconis X."/>
            <person name="Fan L."/>
            <person name="Levin J.Z."/>
            <person name="Mitchell T.K."/>
            <person name="Okubara P.A."/>
            <person name="Farman M.L."/>
            <person name="Kohn L.M."/>
            <person name="Birren B."/>
            <person name="Ma L.-J."/>
            <person name="Dean R.A."/>
        </authorList>
    </citation>
    <scope>NUCLEOTIDE SEQUENCE</scope>
    <source>
        <strain evidence="3">R3-111a-1</strain>
    </source>
</reference>
<proteinExistence type="predicted"/>
<dbReference type="RefSeq" id="XP_009229566.1">
    <property type="nucleotide sequence ID" value="XM_009231302.1"/>
</dbReference>
<gene>
    <name evidence="3" type="primary">20353854</name>
    <name evidence="2" type="ORF">GGTG_13396</name>
</gene>
<dbReference type="AlphaFoldDB" id="J3PIR7"/>